<evidence type="ECO:0000313" key="2">
    <source>
        <dbReference type="EMBL" id="BCJ66312.1"/>
    </source>
</evidence>
<sequence length="277" mass="29009">MTAPAVPARRTGAGLRRYLPYVTSGLQGLLQYRITFLVSGITAAVTAGLLAYLWREVFAARDTVAGFDLAGITTYVVLAQVLALLQNNRVDEGVSAEISRGDIAAVLVRPVSYPVSRFFASLPVSVANAVVVGVPLLGLYALLLPMTTPTWSGLALFGPALVGSVLIAYAVNLLVGLAAFVSTNVWGLRTIKDSAVALLAGQLVPLAVMPEPMAAVARLLPFHGMVDSPLRLLLGRYSGAGEAAGILAVQLGWAVALLLAVALVWRLAIRRLEVQGG</sequence>
<dbReference type="Pfam" id="PF06182">
    <property type="entry name" value="ABC2_membrane_6"/>
    <property type="match status" value="1"/>
</dbReference>
<evidence type="ECO:0008006" key="4">
    <source>
        <dbReference type="Google" id="ProtNLM"/>
    </source>
</evidence>
<dbReference type="Proteomes" id="UP000680866">
    <property type="component" value="Chromosome"/>
</dbReference>
<feature type="transmembrane region" description="Helical" evidence="1">
    <location>
        <begin position="118"/>
        <end position="142"/>
    </location>
</feature>
<dbReference type="PANTHER" id="PTHR36832:SF1">
    <property type="entry name" value="SLR1174 PROTEIN"/>
    <property type="match status" value="1"/>
</dbReference>
<feature type="transmembrane region" description="Helical" evidence="1">
    <location>
        <begin position="243"/>
        <end position="265"/>
    </location>
</feature>
<dbReference type="KEGG" id="pry:Prubr_33330"/>
<feature type="transmembrane region" description="Helical" evidence="1">
    <location>
        <begin position="66"/>
        <end position="85"/>
    </location>
</feature>
<accession>A0A810MYX3</accession>
<dbReference type="EMBL" id="AP023359">
    <property type="protein sequence ID" value="BCJ66312.1"/>
    <property type="molecule type" value="Genomic_DNA"/>
</dbReference>
<evidence type="ECO:0000313" key="3">
    <source>
        <dbReference type="Proteomes" id="UP000680866"/>
    </source>
</evidence>
<dbReference type="PANTHER" id="PTHR36832">
    <property type="entry name" value="SLR1174 PROTEIN-RELATED"/>
    <property type="match status" value="1"/>
</dbReference>
<dbReference type="RefSeq" id="WP_212826332.1">
    <property type="nucleotide sequence ID" value="NZ_AP023359.1"/>
</dbReference>
<reference evidence="2" key="1">
    <citation type="submission" date="2020-08" db="EMBL/GenBank/DDBJ databases">
        <title>Whole genome shotgun sequence of Polymorphospora rubra NBRC 101157.</title>
        <authorList>
            <person name="Komaki H."/>
            <person name="Tamura T."/>
        </authorList>
    </citation>
    <scope>NUCLEOTIDE SEQUENCE</scope>
    <source>
        <strain evidence="2">NBRC 101157</strain>
    </source>
</reference>
<feature type="transmembrane region" description="Helical" evidence="1">
    <location>
        <begin position="154"/>
        <end position="181"/>
    </location>
</feature>
<feature type="transmembrane region" description="Helical" evidence="1">
    <location>
        <begin position="34"/>
        <end position="54"/>
    </location>
</feature>
<keyword evidence="1" id="KW-0472">Membrane</keyword>
<organism evidence="2 3">
    <name type="scientific">Polymorphospora rubra</name>
    <dbReference type="NCBI Taxonomy" id="338584"/>
    <lineage>
        <taxon>Bacteria</taxon>
        <taxon>Bacillati</taxon>
        <taxon>Actinomycetota</taxon>
        <taxon>Actinomycetes</taxon>
        <taxon>Micromonosporales</taxon>
        <taxon>Micromonosporaceae</taxon>
        <taxon>Polymorphospora</taxon>
    </lineage>
</organism>
<keyword evidence="3" id="KW-1185">Reference proteome</keyword>
<dbReference type="InterPro" id="IPR010390">
    <property type="entry name" value="ABC-2_transporter-like"/>
</dbReference>
<proteinExistence type="predicted"/>
<keyword evidence="1" id="KW-1133">Transmembrane helix</keyword>
<name>A0A810MYX3_9ACTN</name>
<gene>
    <name evidence="2" type="ORF">Prubr_33330</name>
</gene>
<protein>
    <recommendedName>
        <fullName evidence="4">ABC transporter permease</fullName>
    </recommendedName>
</protein>
<evidence type="ECO:0000256" key="1">
    <source>
        <dbReference type="SAM" id="Phobius"/>
    </source>
</evidence>
<dbReference type="AlphaFoldDB" id="A0A810MYX3"/>
<keyword evidence="1" id="KW-0812">Transmembrane</keyword>